<organism evidence="10 12">
    <name type="scientific">Chitinophaga sancti</name>
    <dbReference type="NCBI Taxonomy" id="1004"/>
    <lineage>
        <taxon>Bacteria</taxon>
        <taxon>Pseudomonadati</taxon>
        <taxon>Bacteroidota</taxon>
        <taxon>Chitinophagia</taxon>
        <taxon>Chitinophagales</taxon>
        <taxon>Chitinophagaceae</taxon>
        <taxon>Chitinophaga</taxon>
    </lineage>
</organism>
<dbReference type="Gene3D" id="2.60.40.180">
    <property type="entry name" value="Transthyretin/hydroxyisourate hydrolase domain"/>
    <property type="match status" value="1"/>
</dbReference>
<evidence type="ECO:0000256" key="1">
    <source>
        <dbReference type="ARBA" id="ARBA00001043"/>
    </source>
</evidence>
<dbReference type="NCBIfam" id="TIGR02962">
    <property type="entry name" value="hdxy_isourate"/>
    <property type="match status" value="1"/>
</dbReference>
<reference evidence="11 13" key="2">
    <citation type="submission" date="2023-11" db="EMBL/GenBank/DDBJ databases">
        <title>MicrobeMod: A computational toolkit for identifying prokaryotic methylation and restriction-modification with nanopore sequencing.</title>
        <authorList>
            <person name="Crits-Christoph A."/>
            <person name="Kang S.C."/>
            <person name="Lee H."/>
            <person name="Ostrov N."/>
        </authorList>
    </citation>
    <scope>NUCLEOTIDE SEQUENCE [LARGE SCALE GENOMIC DNA]</scope>
    <source>
        <strain evidence="11 13">ATCC 23090</strain>
    </source>
</reference>
<dbReference type="InterPro" id="IPR023418">
    <property type="entry name" value="Thyroxine_BS"/>
</dbReference>
<dbReference type="Proteomes" id="UP001326715">
    <property type="component" value="Chromosome"/>
</dbReference>
<keyword evidence="5 8" id="KW-0659">Purine metabolism</keyword>
<dbReference type="SMART" id="SM00095">
    <property type="entry name" value="TR_THY"/>
    <property type="match status" value="1"/>
</dbReference>
<dbReference type="CDD" id="cd05822">
    <property type="entry name" value="TLP_HIUase"/>
    <property type="match status" value="1"/>
</dbReference>
<evidence type="ECO:0000256" key="3">
    <source>
        <dbReference type="ARBA" id="ARBA00009850"/>
    </source>
</evidence>
<evidence type="ECO:0000256" key="6">
    <source>
        <dbReference type="ARBA" id="ARBA00022801"/>
    </source>
</evidence>
<feature type="binding site" evidence="7">
    <location>
        <position position="45"/>
    </location>
    <ligand>
        <name>substrate</name>
    </ligand>
</feature>
<keyword evidence="6 8" id="KW-0378">Hydrolase</keyword>
<evidence type="ECO:0000313" key="11">
    <source>
        <dbReference type="EMBL" id="WQG89056.1"/>
    </source>
</evidence>
<dbReference type="Pfam" id="PF00576">
    <property type="entry name" value="Transthyretin"/>
    <property type="match status" value="1"/>
</dbReference>
<dbReference type="EMBL" id="CP140154">
    <property type="protein sequence ID" value="WQG89056.1"/>
    <property type="molecule type" value="Genomic_DNA"/>
</dbReference>
<dbReference type="PANTHER" id="PTHR10395:SF7">
    <property type="entry name" value="5-HYDROXYISOURATE HYDROLASE"/>
    <property type="match status" value="1"/>
</dbReference>
<gene>
    <name evidence="11" type="primary">uraH</name>
    <name evidence="10" type="ORF">SAMN05661012_05986</name>
    <name evidence="11" type="ORF">SR876_29435</name>
</gene>
<dbReference type="PANTHER" id="PTHR10395">
    <property type="entry name" value="URICASE AND TRANSTHYRETIN-RELATED"/>
    <property type="match status" value="1"/>
</dbReference>
<proteinExistence type="inferred from homology"/>
<dbReference type="InterPro" id="IPR023416">
    <property type="entry name" value="Transthyretin/HIU_hydrolase_d"/>
</dbReference>
<evidence type="ECO:0000313" key="13">
    <source>
        <dbReference type="Proteomes" id="UP001326715"/>
    </source>
</evidence>
<accession>A0A1K1SRF3</accession>
<dbReference type="OrthoDB" id="9792386at2"/>
<evidence type="ECO:0000259" key="9">
    <source>
        <dbReference type="SMART" id="SM00095"/>
    </source>
</evidence>
<dbReference type="EC" id="3.5.2.17" evidence="8"/>
<evidence type="ECO:0000256" key="5">
    <source>
        <dbReference type="ARBA" id="ARBA00022631"/>
    </source>
</evidence>
<evidence type="ECO:0000256" key="7">
    <source>
        <dbReference type="PIRSR" id="PIRSR600895-51"/>
    </source>
</evidence>
<feature type="domain" description="Transthyretin/hydroxyisourate hydrolase" evidence="9">
    <location>
        <begin position="1"/>
        <end position="111"/>
    </location>
</feature>
<feature type="binding site" evidence="7">
    <location>
        <position position="109"/>
    </location>
    <ligand>
        <name>substrate</name>
    </ligand>
</feature>
<comment type="catalytic activity">
    <reaction evidence="1 8">
        <text>5-hydroxyisourate + H2O = 5-hydroxy-2-oxo-4-ureido-2,5-dihydro-1H-imidazole-5-carboxylate + H(+)</text>
        <dbReference type="Rhea" id="RHEA:23736"/>
        <dbReference type="ChEBI" id="CHEBI:15377"/>
        <dbReference type="ChEBI" id="CHEBI:15378"/>
        <dbReference type="ChEBI" id="CHEBI:18072"/>
        <dbReference type="ChEBI" id="CHEBI:58639"/>
        <dbReference type="EC" id="3.5.2.17"/>
    </reaction>
</comment>
<keyword evidence="13" id="KW-1185">Reference proteome</keyword>
<dbReference type="EMBL" id="FPIZ01000030">
    <property type="protein sequence ID" value="SFW86899.1"/>
    <property type="molecule type" value="Genomic_DNA"/>
</dbReference>
<dbReference type="SUPFAM" id="SSF49472">
    <property type="entry name" value="Transthyretin (synonym: prealbumin)"/>
    <property type="match status" value="1"/>
</dbReference>
<feature type="binding site" evidence="7">
    <location>
        <position position="7"/>
    </location>
    <ligand>
        <name>substrate</name>
    </ligand>
</feature>
<protein>
    <recommendedName>
        <fullName evidence="8">5-hydroxyisourate hydrolase</fullName>
        <shortName evidence="8">HIU hydrolase</shortName>
        <shortName evidence="8">HIUHase</shortName>
        <ecNumber evidence="8">3.5.2.17</ecNumber>
    </recommendedName>
</protein>
<dbReference type="RefSeq" id="WP_072365494.1">
    <property type="nucleotide sequence ID" value="NZ_CP139972.1"/>
</dbReference>
<sequence length="112" mass="12652">MSQLTTHILDTSAGIPAPGIAVTLFVLQEKEWLQLAAGITNSDGRVNNLWEEGSSLPHGLYKLHFDTQEYFERNFTASFFPFVEIAFYINSHAHYHVPLLLSPFAYSTYRGS</sequence>
<comment type="similarity">
    <text evidence="3 8">Belongs to the transthyretin family. 5-hydroxyisourate hydrolase subfamily.</text>
</comment>
<evidence type="ECO:0000313" key="12">
    <source>
        <dbReference type="Proteomes" id="UP000183788"/>
    </source>
</evidence>
<dbReference type="PROSITE" id="PS00768">
    <property type="entry name" value="TRANSTHYRETIN_1"/>
    <property type="match status" value="1"/>
</dbReference>
<dbReference type="PRINTS" id="PR00189">
    <property type="entry name" value="TRNSTHYRETIN"/>
</dbReference>
<evidence type="ECO:0000256" key="4">
    <source>
        <dbReference type="ARBA" id="ARBA00011881"/>
    </source>
</evidence>
<evidence type="ECO:0000256" key="8">
    <source>
        <dbReference type="RuleBase" id="RU361270"/>
    </source>
</evidence>
<comment type="subunit">
    <text evidence="4 8">Homotetramer.</text>
</comment>
<dbReference type="InterPro" id="IPR036817">
    <property type="entry name" value="Transthyretin/HIU_hydrolase_sf"/>
</dbReference>
<comment type="function">
    <text evidence="2">Catalyzes the hydrolysis of 5-hydroxyisourate (HIU) to 2-oxo-4-hydroxy-4-carboxy-5-ureidoimidazoline (OHCU).</text>
</comment>
<dbReference type="STRING" id="1004.SAMN05661012_05986"/>
<dbReference type="GO" id="GO:0006144">
    <property type="term" value="P:purine nucleobase metabolic process"/>
    <property type="evidence" value="ECO:0007669"/>
    <property type="project" value="UniProtKB-KW"/>
</dbReference>
<dbReference type="GO" id="GO:0033971">
    <property type="term" value="F:hydroxyisourate hydrolase activity"/>
    <property type="evidence" value="ECO:0007669"/>
    <property type="project" value="UniProtKB-EC"/>
</dbReference>
<dbReference type="Proteomes" id="UP000183788">
    <property type="component" value="Unassembled WGS sequence"/>
</dbReference>
<reference evidence="10 12" key="1">
    <citation type="submission" date="2016-11" db="EMBL/GenBank/DDBJ databases">
        <authorList>
            <person name="Jaros S."/>
            <person name="Januszkiewicz K."/>
            <person name="Wedrychowicz H."/>
        </authorList>
    </citation>
    <scope>NUCLEOTIDE SEQUENCE [LARGE SCALE GENOMIC DNA]</scope>
    <source>
        <strain evidence="10 12">DSM 784</strain>
    </source>
</reference>
<dbReference type="AlphaFoldDB" id="A0A1K1SRF3"/>
<evidence type="ECO:0000313" key="10">
    <source>
        <dbReference type="EMBL" id="SFW86899.1"/>
    </source>
</evidence>
<name>A0A1K1SRF3_9BACT</name>
<dbReference type="InterPro" id="IPR000895">
    <property type="entry name" value="Transthyretin/HIU_hydrolase"/>
</dbReference>
<evidence type="ECO:0000256" key="2">
    <source>
        <dbReference type="ARBA" id="ARBA00002704"/>
    </source>
</evidence>
<dbReference type="InterPro" id="IPR014306">
    <property type="entry name" value="Hydroxyisourate_hydrolase"/>
</dbReference>